<dbReference type="OrthoDB" id="9809450at2"/>
<sequence length="334" mass="37582">MNTAPLVSVRHLEKQFPVGEWRPFQPRESVKALDDVSFDIRKGETFGLVGESGCGKSTVARVMLGLIPPSGGQVHFDQHNIFNLDREALRLLRKRMQIIFQDPFSSLDPRKTIEKIVAEPLTVHRIGSVDERRSRVRELLGRVGLTPAAFNRYPHEFSGGQRQRIAIARALALDPDLIVCDEPVSALDVSIQAQVLNLLKQLQRDIGLTYLFISHDLSVVKHISDRVGVMYLGSIIEIAPVDDLFRRPMHPYTLSLMSALPVPDPRAQGRRVLLQGDVPNPIHPPDGCRFHTRCFMAERRCRTQRPGLKVWGEGHQVACHLADRSNHTLKGIMS</sequence>
<dbReference type="InterPro" id="IPR013563">
    <property type="entry name" value="Oligopep_ABC_C"/>
</dbReference>
<dbReference type="InterPro" id="IPR003439">
    <property type="entry name" value="ABC_transporter-like_ATP-bd"/>
</dbReference>
<dbReference type="Pfam" id="PF00005">
    <property type="entry name" value="ABC_tran"/>
    <property type="match status" value="1"/>
</dbReference>
<evidence type="ECO:0000256" key="1">
    <source>
        <dbReference type="ARBA" id="ARBA00005417"/>
    </source>
</evidence>
<keyword evidence="3" id="KW-0547">Nucleotide-binding</keyword>
<evidence type="ECO:0000259" key="5">
    <source>
        <dbReference type="PROSITE" id="PS50893"/>
    </source>
</evidence>
<dbReference type="Gene3D" id="3.40.50.300">
    <property type="entry name" value="P-loop containing nucleotide triphosphate hydrolases"/>
    <property type="match status" value="1"/>
</dbReference>
<dbReference type="GO" id="GO:0005524">
    <property type="term" value="F:ATP binding"/>
    <property type="evidence" value="ECO:0007669"/>
    <property type="project" value="UniProtKB-KW"/>
</dbReference>
<feature type="domain" description="ABC transporter" evidence="5">
    <location>
        <begin position="7"/>
        <end position="257"/>
    </location>
</feature>
<dbReference type="CDD" id="cd03257">
    <property type="entry name" value="ABC_NikE_OppD_transporters"/>
    <property type="match status" value="1"/>
</dbReference>
<dbReference type="NCBIfam" id="NF008453">
    <property type="entry name" value="PRK11308.1"/>
    <property type="match status" value="1"/>
</dbReference>
<dbReference type="FunFam" id="3.40.50.300:FF:000016">
    <property type="entry name" value="Oligopeptide ABC transporter ATP-binding component"/>
    <property type="match status" value="1"/>
</dbReference>
<evidence type="ECO:0000313" key="6">
    <source>
        <dbReference type="EMBL" id="BBO71077.1"/>
    </source>
</evidence>
<accession>A0A5K7Z363</accession>
<dbReference type="PROSITE" id="PS50893">
    <property type="entry name" value="ABC_TRANSPORTER_2"/>
    <property type="match status" value="1"/>
</dbReference>
<dbReference type="PROSITE" id="PS00211">
    <property type="entry name" value="ABC_TRANSPORTER_1"/>
    <property type="match status" value="1"/>
</dbReference>
<dbReference type="PANTHER" id="PTHR43776:SF7">
    <property type="entry name" value="D,D-DIPEPTIDE TRANSPORT ATP-BINDING PROTEIN DDPF-RELATED"/>
    <property type="match status" value="1"/>
</dbReference>
<reference evidence="6 7" key="1">
    <citation type="submission" date="2019-11" db="EMBL/GenBank/DDBJ databases">
        <title>Comparative genomics of hydrocarbon-degrading Desulfosarcina strains.</title>
        <authorList>
            <person name="Watanabe M."/>
            <person name="Kojima H."/>
            <person name="Fukui M."/>
        </authorList>
    </citation>
    <scope>NUCLEOTIDE SEQUENCE [LARGE SCALE GENOMIC DNA]</scope>
    <source>
        <strain evidence="6 7">PL12</strain>
    </source>
</reference>
<dbReference type="SUPFAM" id="SSF52540">
    <property type="entry name" value="P-loop containing nucleoside triphosphate hydrolases"/>
    <property type="match status" value="1"/>
</dbReference>
<evidence type="ECO:0000256" key="3">
    <source>
        <dbReference type="ARBA" id="ARBA00022741"/>
    </source>
</evidence>
<dbReference type="InterPro" id="IPR003593">
    <property type="entry name" value="AAA+_ATPase"/>
</dbReference>
<keyword evidence="4 6" id="KW-0067">ATP-binding</keyword>
<dbReference type="Pfam" id="PF08352">
    <property type="entry name" value="oligo_HPY"/>
    <property type="match status" value="1"/>
</dbReference>
<dbReference type="AlphaFoldDB" id="A0A5K7Z363"/>
<dbReference type="GO" id="GO:0055085">
    <property type="term" value="P:transmembrane transport"/>
    <property type="evidence" value="ECO:0007669"/>
    <property type="project" value="UniProtKB-ARBA"/>
</dbReference>
<evidence type="ECO:0000313" key="7">
    <source>
        <dbReference type="Proteomes" id="UP000427906"/>
    </source>
</evidence>
<name>A0A5K7Z363_9BACT</name>
<dbReference type="NCBIfam" id="TIGR01727">
    <property type="entry name" value="oligo_HPY"/>
    <property type="match status" value="1"/>
</dbReference>
<dbReference type="KEGG" id="dalk:DSCA_50070"/>
<dbReference type="GO" id="GO:0015833">
    <property type="term" value="P:peptide transport"/>
    <property type="evidence" value="ECO:0007669"/>
    <property type="project" value="InterPro"/>
</dbReference>
<evidence type="ECO:0000256" key="4">
    <source>
        <dbReference type="ARBA" id="ARBA00022840"/>
    </source>
</evidence>
<dbReference type="GO" id="GO:0016887">
    <property type="term" value="F:ATP hydrolysis activity"/>
    <property type="evidence" value="ECO:0007669"/>
    <property type="project" value="InterPro"/>
</dbReference>
<dbReference type="Proteomes" id="UP000427906">
    <property type="component" value="Chromosome"/>
</dbReference>
<dbReference type="InterPro" id="IPR050319">
    <property type="entry name" value="ABC_transp_ATP-bind"/>
</dbReference>
<keyword evidence="2" id="KW-0813">Transport</keyword>
<gene>
    <name evidence="6" type="ORF">DSCA_50070</name>
</gene>
<protein>
    <submittedName>
        <fullName evidence="6">ABC transporter ATP-binding protein</fullName>
    </submittedName>
</protein>
<dbReference type="SMART" id="SM00382">
    <property type="entry name" value="AAA"/>
    <property type="match status" value="1"/>
</dbReference>
<dbReference type="EMBL" id="AP021874">
    <property type="protein sequence ID" value="BBO71077.1"/>
    <property type="molecule type" value="Genomic_DNA"/>
</dbReference>
<dbReference type="PANTHER" id="PTHR43776">
    <property type="entry name" value="TRANSPORT ATP-BINDING PROTEIN"/>
    <property type="match status" value="1"/>
</dbReference>
<proteinExistence type="inferred from homology"/>
<dbReference type="InterPro" id="IPR027417">
    <property type="entry name" value="P-loop_NTPase"/>
</dbReference>
<organism evidence="6 7">
    <name type="scientific">Desulfosarcina alkanivorans</name>
    <dbReference type="NCBI Taxonomy" id="571177"/>
    <lineage>
        <taxon>Bacteria</taxon>
        <taxon>Pseudomonadati</taxon>
        <taxon>Thermodesulfobacteriota</taxon>
        <taxon>Desulfobacteria</taxon>
        <taxon>Desulfobacterales</taxon>
        <taxon>Desulfosarcinaceae</taxon>
        <taxon>Desulfosarcina</taxon>
    </lineage>
</organism>
<evidence type="ECO:0000256" key="2">
    <source>
        <dbReference type="ARBA" id="ARBA00022448"/>
    </source>
</evidence>
<keyword evidence="7" id="KW-1185">Reference proteome</keyword>
<comment type="similarity">
    <text evidence="1">Belongs to the ABC transporter superfamily.</text>
</comment>
<dbReference type="RefSeq" id="WP_155318968.1">
    <property type="nucleotide sequence ID" value="NZ_AP021874.1"/>
</dbReference>
<dbReference type="InterPro" id="IPR017871">
    <property type="entry name" value="ABC_transporter-like_CS"/>
</dbReference>